<dbReference type="GO" id="GO:0015666">
    <property type="term" value="F:restriction endodeoxyribonuclease activity"/>
    <property type="evidence" value="ECO:0007669"/>
    <property type="project" value="TreeGrafter"/>
</dbReference>
<dbReference type="PANTHER" id="PTHR30015">
    <property type="entry name" value="MRR RESTRICTION SYSTEM PROTEIN"/>
    <property type="match status" value="1"/>
</dbReference>
<dbReference type="GO" id="GO:0009307">
    <property type="term" value="P:DNA restriction-modification system"/>
    <property type="evidence" value="ECO:0007669"/>
    <property type="project" value="InterPro"/>
</dbReference>
<protein>
    <submittedName>
        <fullName evidence="2">Restriction endonuclease</fullName>
    </submittedName>
</protein>
<dbReference type="AlphaFoldDB" id="A0A7Y2PN99"/>
<accession>A0A7Y2PN99</accession>
<organism evidence="2 3">
    <name type="scientific">Caldanaerobacter subterraneus</name>
    <dbReference type="NCBI Taxonomy" id="911092"/>
    <lineage>
        <taxon>Bacteria</taxon>
        <taxon>Bacillati</taxon>
        <taxon>Bacillota</taxon>
        <taxon>Clostridia</taxon>
        <taxon>Thermoanaerobacterales</taxon>
        <taxon>Thermoanaerobacteraceae</taxon>
        <taxon>Caldanaerobacter</taxon>
    </lineage>
</organism>
<keyword evidence="2" id="KW-0378">Hydrolase</keyword>
<name>A0A7Y2PN99_9THEO</name>
<dbReference type="PANTHER" id="PTHR30015:SF6">
    <property type="entry name" value="SLL1429 PROTEIN"/>
    <property type="match status" value="1"/>
</dbReference>
<dbReference type="GO" id="GO:0003677">
    <property type="term" value="F:DNA binding"/>
    <property type="evidence" value="ECO:0007669"/>
    <property type="project" value="InterPro"/>
</dbReference>
<sequence length="112" mass="12803">MTGKEFESFIYDLFERMGYSVRLTPSSRDQGIDLIATKNGLSIGIQAKRYSTKVSNKAIQEAVAGMKYYNLSKVIVITNNYFTKSAIQLAEANEIILWDRTILTEKIRDFYS</sequence>
<keyword evidence="2" id="KW-0255">Endonuclease</keyword>
<dbReference type="Proteomes" id="UP000529861">
    <property type="component" value="Unassembled WGS sequence"/>
</dbReference>
<feature type="domain" description="Restriction endonuclease type IV Mrr" evidence="1">
    <location>
        <begin position="1"/>
        <end position="105"/>
    </location>
</feature>
<dbReference type="Pfam" id="PF04471">
    <property type="entry name" value="Mrr_cat"/>
    <property type="match status" value="1"/>
</dbReference>
<evidence type="ECO:0000313" key="3">
    <source>
        <dbReference type="Proteomes" id="UP000529861"/>
    </source>
</evidence>
<reference evidence="2 3" key="1">
    <citation type="submission" date="2020-04" db="EMBL/GenBank/DDBJ databases">
        <title>Draft genome sequence of Caldanaerobacter sunterraneus. strain 1523vc isolated from Griffin hot spring, Kamchatka, Russia.</title>
        <authorList>
            <person name="Toshchakov S.V."/>
            <person name="Podosokorskaya O.A."/>
            <person name="Kublanov I.V."/>
            <person name="Korzhenkov A."/>
            <person name="Patrushev M.V."/>
        </authorList>
    </citation>
    <scope>NUCLEOTIDE SEQUENCE [LARGE SCALE GENOMIC DNA]</scope>
    <source>
        <strain evidence="2 3">1523vc</strain>
    </source>
</reference>
<dbReference type="InterPro" id="IPR052906">
    <property type="entry name" value="Type_IV_Methyl-Rstrct_Enzyme"/>
</dbReference>
<dbReference type="SUPFAM" id="SSF52980">
    <property type="entry name" value="Restriction endonuclease-like"/>
    <property type="match status" value="1"/>
</dbReference>
<evidence type="ECO:0000313" key="2">
    <source>
        <dbReference type="EMBL" id="NNG67526.1"/>
    </source>
</evidence>
<dbReference type="InterPro" id="IPR007560">
    <property type="entry name" value="Restrct_endonuc_IV_Mrr"/>
</dbReference>
<dbReference type="InterPro" id="IPR011335">
    <property type="entry name" value="Restrct_endonuc-II-like"/>
</dbReference>
<proteinExistence type="predicted"/>
<comment type="caution">
    <text evidence="2">The sequence shown here is derived from an EMBL/GenBank/DDBJ whole genome shotgun (WGS) entry which is preliminary data.</text>
</comment>
<dbReference type="InterPro" id="IPR011856">
    <property type="entry name" value="tRNA_endonuc-like_dom_sf"/>
</dbReference>
<evidence type="ECO:0000259" key="1">
    <source>
        <dbReference type="Pfam" id="PF04471"/>
    </source>
</evidence>
<keyword evidence="2" id="KW-0540">Nuclease</keyword>
<gene>
    <name evidence="2" type="ORF">HKI81_09925</name>
</gene>
<dbReference type="Gene3D" id="3.40.1350.10">
    <property type="match status" value="1"/>
</dbReference>
<dbReference type="EMBL" id="JABEQB010000031">
    <property type="protein sequence ID" value="NNG67526.1"/>
    <property type="molecule type" value="Genomic_DNA"/>
</dbReference>